<dbReference type="STRING" id="292563.Cyast_1624"/>
<sequence>MIIDRVQLAGIDAYLRDAEDINLASSPNNMGITKSVQLGMGVDVSGINLLLKADNLLELMSRSNLEDRPMLKITLRKEMFPQFYADPYAHRVHTIGGYDDFHRGLIRNMRAMEVEGQATLVSLNVGECSWQSPIYVFPQPIQLKGAAWELATSRLTPSDGFGYGVTLDMWVQGQDPENDSPTTIEIVSEGSTSPSQPEDLRHQTNLESKEDIIAYRILFKADVQFDSYLTEFQFRQGQNNSLGRPLLRKFHLLESIDSTYTIFSLHELESQCSEFSILEVSPPLQTLTAYLPLSALLVENESIILEINSDYFSICEAHLNAQVIVRPPITDKQYGGSNG</sequence>
<accession>K9YMF2</accession>
<gene>
    <name evidence="1" type="ordered locus">Cyast_1624</name>
</gene>
<proteinExistence type="predicted"/>
<evidence type="ECO:0000313" key="2">
    <source>
        <dbReference type="Proteomes" id="UP000010483"/>
    </source>
</evidence>
<dbReference type="Proteomes" id="UP000010483">
    <property type="component" value="Chromosome"/>
</dbReference>
<organism evidence="1 2">
    <name type="scientific">Cyanobacterium stanieri (strain ATCC 29140 / PCC 7202)</name>
    <dbReference type="NCBI Taxonomy" id="292563"/>
    <lineage>
        <taxon>Bacteria</taxon>
        <taxon>Bacillati</taxon>
        <taxon>Cyanobacteriota</taxon>
        <taxon>Cyanophyceae</taxon>
        <taxon>Oscillatoriophycideae</taxon>
        <taxon>Chroococcales</taxon>
        <taxon>Geminocystaceae</taxon>
        <taxon>Cyanobacterium</taxon>
    </lineage>
</organism>
<dbReference type="AlphaFoldDB" id="K9YMF2"/>
<dbReference type="EMBL" id="CP003940">
    <property type="protein sequence ID" value="AFZ47585.1"/>
    <property type="molecule type" value="Genomic_DNA"/>
</dbReference>
<evidence type="ECO:0000313" key="1">
    <source>
        <dbReference type="EMBL" id="AFZ47585.1"/>
    </source>
</evidence>
<dbReference type="KEGG" id="csn:Cyast_1624"/>
<name>K9YMF2_CYASC</name>
<protein>
    <submittedName>
        <fullName evidence="1">Uncharacterized protein</fullName>
    </submittedName>
</protein>
<keyword evidence="2" id="KW-1185">Reference proteome</keyword>
<dbReference type="HOGENOM" id="CLU_818162_0_0_3"/>
<reference evidence="2" key="1">
    <citation type="journal article" date="2013" name="Proc. Natl. Acad. Sci. U.S.A.">
        <title>Improving the coverage of the cyanobacterial phylum using diversity-driven genome sequencing.</title>
        <authorList>
            <person name="Shih P.M."/>
            <person name="Wu D."/>
            <person name="Latifi A."/>
            <person name="Axen S.D."/>
            <person name="Fewer D.P."/>
            <person name="Talla E."/>
            <person name="Calteau A."/>
            <person name="Cai F."/>
            <person name="Tandeau de Marsac N."/>
            <person name="Rippka R."/>
            <person name="Herdman M."/>
            <person name="Sivonen K."/>
            <person name="Coursin T."/>
            <person name="Laurent T."/>
            <person name="Goodwin L."/>
            <person name="Nolan M."/>
            <person name="Davenport K.W."/>
            <person name="Han C.S."/>
            <person name="Rubin E.M."/>
            <person name="Eisen J.A."/>
            <person name="Woyke T."/>
            <person name="Gugger M."/>
            <person name="Kerfeld C.A."/>
        </authorList>
    </citation>
    <scope>NUCLEOTIDE SEQUENCE [LARGE SCALE GENOMIC DNA]</scope>
    <source>
        <strain evidence="2">ATCC 29140 / PCC 7202</strain>
    </source>
</reference>
<dbReference type="BioCyc" id="CSTA292563:G1353-1634-MONOMER"/>